<dbReference type="Proteomes" id="UP000007394">
    <property type="component" value="Chromosome"/>
</dbReference>
<dbReference type="PANTHER" id="PTHR43566">
    <property type="entry name" value="CONSERVED PROTEIN"/>
    <property type="match status" value="1"/>
</dbReference>
<keyword evidence="3" id="KW-1185">Reference proteome</keyword>
<dbReference type="RefSeq" id="WP_014559115.1">
    <property type="nucleotide sequence ID" value="NC_017464.1"/>
</dbReference>
<evidence type="ECO:0000313" key="2">
    <source>
        <dbReference type="EMBL" id="AFH47956.1"/>
    </source>
</evidence>
<sequence>MFIPRIALELIQKKITSGKVIVLTGARRVGKTFLISQYLKNLNEKYLLFNGEDFAVHELFKRKSIQHYKNIIGDNKLLVIDEVQNIPDVGRILKLIVDNFSDLKILVSGSSAFDISNETGEPLTGRKKEIILFPISESELKNFEKPQEKFDNLSLRLLFGNMPETFSITSIQEKAEYLREIVNSYLLKDILAFESLRNSDKLFSLLKLIALQIGSEVSIQELGKQLAMSKNTIERYLDILSKVFIIYKLTGFSRNLRKEVVKNSKWYFYDNGIRNAILANFNLLNNRNDVGMLWENYMMSERLKYNHYKEVIYNKYFWRTYDKQEIDLIEERGGKLFAFEFKWNPTKVRIPAAWKSAYPDSEYHQINNQNYLEWV</sequence>
<dbReference type="InterPro" id="IPR003593">
    <property type="entry name" value="AAA+_ATPase"/>
</dbReference>
<dbReference type="EMBL" id="CP003418">
    <property type="protein sequence ID" value="AFH47956.1"/>
    <property type="molecule type" value="Genomic_DNA"/>
</dbReference>
<dbReference type="PATRIC" id="fig|945713.3.peg.243"/>
<name>I0AG49_IGNAJ</name>
<dbReference type="Pfam" id="PF13173">
    <property type="entry name" value="AAA_14"/>
    <property type="match status" value="1"/>
</dbReference>
<dbReference type="InterPro" id="IPR027417">
    <property type="entry name" value="P-loop_NTPase"/>
</dbReference>
<accession>I0AG49</accession>
<dbReference type="AlphaFoldDB" id="I0AG49"/>
<dbReference type="PANTHER" id="PTHR43566:SF1">
    <property type="entry name" value="AAA+ ATPASE DOMAIN-CONTAINING PROTEIN"/>
    <property type="match status" value="1"/>
</dbReference>
<proteinExistence type="predicted"/>
<evidence type="ECO:0000313" key="3">
    <source>
        <dbReference type="Proteomes" id="UP000007394"/>
    </source>
</evidence>
<evidence type="ECO:0000259" key="1">
    <source>
        <dbReference type="SMART" id="SM00382"/>
    </source>
</evidence>
<dbReference type="SUPFAM" id="SSF52540">
    <property type="entry name" value="P-loop containing nucleoside triphosphate hydrolases"/>
    <property type="match status" value="1"/>
</dbReference>
<dbReference type="Pfam" id="PF13635">
    <property type="entry name" value="DUF4143"/>
    <property type="match status" value="1"/>
</dbReference>
<gene>
    <name evidence="2" type="ordered locus">IALB_0244</name>
</gene>
<dbReference type="SMART" id="SM00382">
    <property type="entry name" value="AAA"/>
    <property type="match status" value="1"/>
</dbReference>
<dbReference type="KEGG" id="ial:IALB_0244"/>
<reference evidence="2 3" key="1">
    <citation type="journal article" date="2012" name="Front. Microbiol.">
        <title>Complete genome of Ignavibacterium album, a metabolically versatile, flagellated, facultative anaerobe from the phylum Chlorobi.</title>
        <authorList>
            <person name="Liu Z."/>
            <person name="Frigaard N.-U."/>
            <person name="Vogl K."/>
            <person name="Iino T."/>
            <person name="Ohkuma M."/>
            <person name="Overmann J."/>
            <person name="Bryant D.A."/>
        </authorList>
    </citation>
    <scope>NUCLEOTIDE SEQUENCE [LARGE SCALE GENOMIC DNA]</scope>
    <source>
        <strain evidence="3">DSM 19864 / JCM 16511 / NBRC 101810 / Mat9-16</strain>
    </source>
</reference>
<dbReference type="OrthoDB" id="9778168at2"/>
<dbReference type="eggNOG" id="COG1373">
    <property type="taxonomic scope" value="Bacteria"/>
</dbReference>
<protein>
    <submittedName>
        <fullName evidence="2">Putative ATPase</fullName>
    </submittedName>
</protein>
<dbReference type="Gene3D" id="3.40.50.300">
    <property type="entry name" value="P-loop containing nucleotide triphosphate hydrolases"/>
    <property type="match status" value="1"/>
</dbReference>
<dbReference type="HOGENOM" id="CLU_041527_3_2_10"/>
<dbReference type="InterPro" id="IPR025420">
    <property type="entry name" value="DUF4143"/>
</dbReference>
<dbReference type="InterPro" id="IPR041682">
    <property type="entry name" value="AAA_14"/>
</dbReference>
<feature type="domain" description="AAA+ ATPase" evidence="1">
    <location>
        <begin position="17"/>
        <end position="137"/>
    </location>
</feature>
<dbReference type="STRING" id="945713.IALB_0244"/>
<organism evidence="2 3">
    <name type="scientific">Ignavibacterium album (strain DSM 19864 / JCM 16511 / NBRC 101810 / Mat9-16)</name>
    <dbReference type="NCBI Taxonomy" id="945713"/>
    <lineage>
        <taxon>Bacteria</taxon>
        <taxon>Pseudomonadati</taxon>
        <taxon>Ignavibacteriota</taxon>
        <taxon>Ignavibacteria</taxon>
        <taxon>Ignavibacteriales</taxon>
        <taxon>Ignavibacteriaceae</taxon>
        <taxon>Ignavibacterium</taxon>
    </lineage>
</organism>